<reference evidence="1" key="1">
    <citation type="submission" date="2022-07" db="EMBL/GenBank/DDBJ databases">
        <title>Phylogenomic reconstructions and comparative analyses of Kickxellomycotina fungi.</title>
        <authorList>
            <person name="Reynolds N.K."/>
            <person name="Stajich J.E."/>
            <person name="Barry K."/>
            <person name="Grigoriev I.V."/>
            <person name="Crous P."/>
            <person name="Smith M.E."/>
        </authorList>
    </citation>
    <scope>NUCLEOTIDE SEQUENCE</scope>
    <source>
        <strain evidence="1">CBS 190363</strain>
    </source>
</reference>
<comment type="caution">
    <text evidence="1">The sequence shown here is derived from an EMBL/GenBank/DDBJ whole genome shotgun (WGS) entry which is preliminary data.</text>
</comment>
<gene>
    <name evidence="1" type="ORF">IWW38_000979</name>
</gene>
<dbReference type="EMBL" id="JANBVB010000026">
    <property type="protein sequence ID" value="KAJ2899458.1"/>
    <property type="molecule type" value="Genomic_DNA"/>
</dbReference>
<evidence type="ECO:0000313" key="1">
    <source>
        <dbReference type="EMBL" id="KAJ2899458.1"/>
    </source>
</evidence>
<accession>A0ACC1M8B0</accession>
<sequence length="532" mass="58749">MWHGCISELLGSTSMPALVGAVLTFCVLAAMTRSLLFYFSGPLSKVPGPFLNSFSNIPLFYNIIRGTYYEYSIKLHTQYGDLVRIGCDHVSLSNASELRRILATHSFRKGANYERSMFDKPSVFSTTDADLNRTRRRQLGSLYSMASIRAMEDLVLEHGVLSLIKSWDGALATSKTHESKTATVSYYYGFHGIGFDVIGILGFGQSFNVISQGDTTMADAIHGMMTLLALFGRLPVTRKMRWAFPRLFAAKDYVATIGTRAIESRKSFVKKNGKPPCIDILQKLIDARDPETGQAIDMPSLVSETAALLVAGTDTTSNTMSWTMMHLLHYPQAYQRLCSDIRKAFPDHLTPIRYEEARARLPYLTAVISESMRLNPTVAGYLPRRLPAANDGGGSGVDLCGYFIPSDSAAATTEICLAFAASHRCSTTWPNPHVFDPERFLGPDAEANAKNMLAFSSGARMCMGRNLAWVEMYTTLANLLRRYDFRLPANAPYGPHRLRNGIPEEIPGTAFVTGGPKFPKRDCLVEISLAAC</sequence>
<dbReference type="Proteomes" id="UP001139981">
    <property type="component" value="Unassembled WGS sequence"/>
</dbReference>
<protein>
    <submittedName>
        <fullName evidence="1">Uncharacterized protein</fullName>
    </submittedName>
</protein>
<evidence type="ECO:0000313" key="2">
    <source>
        <dbReference type="Proteomes" id="UP001139981"/>
    </source>
</evidence>
<keyword evidence="2" id="KW-1185">Reference proteome</keyword>
<organism evidence="1 2">
    <name type="scientific">Coemansia aciculifera</name>
    <dbReference type="NCBI Taxonomy" id="417176"/>
    <lineage>
        <taxon>Eukaryota</taxon>
        <taxon>Fungi</taxon>
        <taxon>Fungi incertae sedis</taxon>
        <taxon>Zoopagomycota</taxon>
        <taxon>Kickxellomycotina</taxon>
        <taxon>Kickxellomycetes</taxon>
        <taxon>Kickxellales</taxon>
        <taxon>Kickxellaceae</taxon>
        <taxon>Coemansia</taxon>
    </lineage>
</organism>
<name>A0ACC1M8B0_9FUNG</name>
<proteinExistence type="predicted"/>